<reference evidence="2 3" key="1">
    <citation type="journal article" date="2016" name="Nat. Commun.">
        <title>Thousands of microbial genomes shed light on interconnected biogeochemical processes in an aquifer system.</title>
        <authorList>
            <person name="Anantharaman K."/>
            <person name="Brown C.T."/>
            <person name="Hug L.A."/>
            <person name="Sharon I."/>
            <person name="Castelle C.J."/>
            <person name="Probst A.J."/>
            <person name="Thomas B.C."/>
            <person name="Singh A."/>
            <person name="Wilkins M.J."/>
            <person name="Karaoz U."/>
            <person name="Brodie E.L."/>
            <person name="Williams K.H."/>
            <person name="Hubbard S.S."/>
            <person name="Banfield J.F."/>
        </authorList>
    </citation>
    <scope>NUCLEOTIDE SEQUENCE [LARGE SCALE GENOMIC DNA]</scope>
</reference>
<sequence>MTSEAREGFYTSGVPQAEINRLGKFTYPDEVSVELLSDSVSQRKVLDVGAGSSPRLGKWIESQGGEYVALDVAPELISGLRKNAGILGIVFNEIVRGRIQTLPFRDKSIDVSHARFVLMHLPPGDRASAIQELLRVSSQRVYIMEWNWRTMTSKANPQEIGEFKELQYDLAELFGVDLNMGEGLDELVRKTVETTGQKYEISVKPESRSEDDYTKDIEGLCEMAIGKLSMFLQDERATSRFGKERLQNLLSGFNAFLTRIKESPIKFVPPEIVIATIEKK</sequence>
<dbReference type="InterPro" id="IPR029063">
    <property type="entry name" value="SAM-dependent_MTases_sf"/>
</dbReference>
<name>A0A1G2CMM6_9BACT</name>
<dbReference type="Gene3D" id="3.40.50.150">
    <property type="entry name" value="Vaccinia Virus protein VP39"/>
    <property type="match status" value="1"/>
</dbReference>
<dbReference type="Pfam" id="PF08241">
    <property type="entry name" value="Methyltransf_11"/>
    <property type="match status" value="1"/>
</dbReference>
<protein>
    <recommendedName>
        <fullName evidence="1">Methyltransferase type 11 domain-containing protein</fullName>
    </recommendedName>
</protein>
<dbReference type="EMBL" id="MHLB01000007">
    <property type="protein sequence ID" value="OGZ02599.1"/>
    <property type="molecule type" value="Genomic_DNA"/>
</dbReference>
<dbReference type="Proteomes" id="UP000178348">
    <property type="component" value="Unassembled WGS sequence"/>
</dbReference>
<dbReference type="AlphaFoldDB" id="A0A1G2CMM6"/>
<comment type="caution">
    <text evidence="2">The sequence shown here is derived from an EMBL/GenBank/DDBJ whole genome shotgun (WGS) entry which is preliminary data.</text>
</comment>
<dbReference type="CDD" id="cd02440">
    <property type="entry name" value="AdoMet_MTases"/>
    <property type="match status" value="1"/>
</dbReference>
<evidence type="ECO:0000259" key="1">
    <source>
        <dbReference type="Pfam" id="PF08241"/>
    </source>
</evidence>
<organism evidence="2 3">
    <name type="scientific">Candidatus Liptonbacteria bacterium RIFCSPLOWO2_01_FULL_53_13</name>
    <dbReference type="NCBI Taxonomy" id="1798651"/>
    <lineage>
        <taxon>Bacteria</taxon>
        <taxon>Candidatus Liptoniibacteriota</taxon>
    </lineage>
</organism>
<evidence type="ECO:0000313" key="3">
    <source>
        <dbReference type="Proteomes" id="UP000178348"/>
    </source>
</evidence>
<accession>A0A1G2CMM6</accession>
<gene>
    <name evidence="2" type="ORF">A2946_01530</name>
</gene>
<dbReference type="GO" id="GO:0008757">
    <property type="term" value="F:S-adenosylmethionine-dependent methyltransferase activity"/>
    <property type="evidence" value="ECO:0007669"/>
    <property type="project" value="InterPro"/>
</dbReference>
<dbReference type="InterPro" id="IPR013216">
    <property type="entry name" value="Methyltransf_11"/>
</dbReference>
<proteinExistence type="predicted"/>
<evidence type="ECO:0000313" key="2">
    <source>
        <dbReference type="EMBL" id="OGZ02599.1"/>
    </source>
</evidence>
<dbReference type="SUPFAM" id="SSF53335">
    <property type="entry name" value="S-adenosyl-L-methionine-dependent methyltransferases"/>
    <property type="match status" value="1"/>
</dbReference>
<feature type="domain" description="Methyltransferase type 11" evidence="1">
    <location>
        <begin position="46"/>
        <end position="137"/>
    </location>
</feature>